<protein>
    <submittedName>
        <fullName evidence="4">Uncharacterized protein</fullName>
    </submittedName>
</protein>
<dbReference type="PANTHER" id="PTHR10358">
    <property type="entry name" value="ENDOSULFINE"/>
    <property type="match status" value="1"/>
</dbReference>
<evidence type="ECO:0000256" key="3">
    <source>
        <dbReference type="ARBA" id="ARBA00023272"/>
    </source>
</evidence>
<dbReference type="AlphaFoldDB" id="A0A1B0A1P9"/>
<dbReference type="EnsemblMetazoa" id="GPAI031787-RA">
    <property type="protein sequence ID" value="GPAI031787-PA"/>
    <property type="gene ID" value="GPAI031787"/>
</dbReference>
<keyword evidence="5" id="KW-1185">Reference proteome</keyword>
<sequence length="264" mass="30330">MIYATLPELMELIEYIAFLFYNGTDEFLLGFCYENPGCHWQPALQALKTDSDLEDSFPVENLQKHNLENFRLLEISNVDDPSFLYYSFERTIRLDYITDLILDNANAEYGNAREHLQLPKITQSHCGLVFHKSGTKVKFCAFIFRKTMNCSEASGNQPTIVQEEDGDQTKMAKTAELEEEKLKRKYPIDLESSSGHTAFLQKRLQKGQKFFDSGDYQMAKQRCDDMDHIFADGATTGELIPTPETVPVRKTSIIQFCNKFQTPN</sequence>
<keyword evidence="2" id="KW-0498">Mitosis</keyword>
<dbReference type="VEuPathDB" id="VectorBase:GPAI031787"/>
<accession>A0A1B0A1P9</accession>
<reference evidence="5" key="1">
    <citation type="submission" date="2014-03" db="EMBL/GenBank/DDBJ databases">
        <authorList>
            <person name="Aksoy S."/>
            <person name="Warren W."/>
            <person name="Wilson R.K."/>
        </authorList>
    </citation>
    <scope>NUCLEOTIDE SEQUENCE [LARGE SCALE GENOMIC DNA]</scope>
    <source>
        <strain evidence="5">IAEA</strain>
    </source>
</reference>
<keyword evidence="2" id="KW-0131">Cell cycle</keyword>
<proteinExistence type="inferred from homology"/>
<organism evidence="4 5">
    <name type="scientific">Glossina pallidipes</name>
    <name type="common">Tsetse fly</name>
    <dbReference type="NCBI Taxonomy" id="7398"/>
    <lineage>
        <taxon>Eukaryota</taxon>
        <taxon>Metazoa</taxon>
        <taxon>Ecdysozoa</taxon>
        <taxon>Arthropoda</taxon>
        <taxon>Hexapoda</taxon>
        <taxon>Insecta</taxon>
        <taxon>Pterygota</taxon>
        <taxon>Neoptera</taxon>
        <taxon>Endopterygota</taxon>
        <taxon>Diptera</taxon>
        <taxon>Brachycera</taxon>
        <taxon>Muscomorpha</taxon>
        <taxon>Hippoboscoidea</taxon>
        <taxon>Glossinidae</taxon>
        <taxon>Glossina</taxon>
    </lineage>
</organism>
<dbReference type="STRING" id="7398.A0A1B0A1P9"/>
<name>A0A1B0A1P9_GLOPL</name>
<keyword evidence="3" id="KW-0650">Protein phosphatase inhibitor</keyword>
<keyword evidence="2" id="KW-0132">Cell division</keyword>
<dbReference type="InterPro" id="IPR006760">
    <property type="entry name" value="Endosulphine"/>
</dbReference>
<dbReference type="Proteomes" id="UP000092445">
    <property type="component" value="Unassembled WGS sequence"/>
</dbReference>
<evidence type="ECO:0000313" key="4">
    <source>
        <dbReference type="EnsemblMetazoa" id="GPAI031787-PA"/>
    </source>
</evidence>
<evidence type="ECO:0000256" key="1">
    <source>
        <dbReference type="ARBA" id="ARBA00010520"/>
    </source>
</evidence>
<dbReference type="GO" id="GO:0005737">
    <property type="term" value="C:cytoplasm"/>
    <property type="evidence" value="ECO:0007669"/>
    <property type="project" value="TreeGrafter"/>
</dbReference>
<evidence type="ECO:0000256" key="2">
    <source>
        <dbReference type="ARBA" id="ARBA00022776"/>
    </source>
</evidence>
<dbReference type="PANTHER" id="PTHR10358:SF6">
    <property type="entry name" value="ENDOSULFINE, ISOFORM A"/>
    <property type="match status" value="1"/>
</dbReference>
<evidence type="ECO:0000313" key="5">
    <source>
        <dbReference type="Proteomes" id="UP000092445"/>
    </source>
</evidence>
<dbReference type="GO" id="GO:0004864">
    <property type="term" value="F:protein phosphatase inhibitor activity"/>
    <property type="evidence" value="ECO:0007669"/>
    <property type="project" value="UniProtKB-KW"/>
</dbReference>
<reference evidence="4" key="2">
    <citation type="submission" date="2020-05" db="UniProtKB">
        <authorList>
            <consortium name="EnsemblMetazoa"/>
        </authorList>
    </citation>
    <scope>IDENTIFICATION</scope>
    <source>
        <strain evidence="4">IAEA</strain>
    </source>
</reference>
<comment type="similarity">
    <text evidence="1">Belongs to the endosulfine family.</text>
</comment>